<comment type="caution">
    <text evidence="3">The sequence shown here is derived from an EMBL/GenBank/DDBJ whole genome shotgun (WGS) entry which is preliminary data.</text>
</comment>
<proteinExistence type="predicted"/>
<organism evidence="3 4">
    <name type="scientific">Gnathostoma spinigerum</name>
    <dbReference type="NCBI Taxonomy" id="75299"/>
    <lineage>
        <taxon>Eukaryota</taxon>
        <taxon>Metazoa</taxon>
        <taxon>Ecdysozoa</taxon>
        <taxon>Nematoda</taxon>
        <taxon>Chromadorea</taxon>
        <taxon>Rhabditida</taxon>
        <taxon>Spirurina</taxon>
        <taxon>Gnathostomatomorpha</taxon>
        <taxon>Gnathostomatoidea</taxon>
        <taxon>Gnathostomatidae</taxon>
        <taxon>Gnathostoma</taxon>
    </lineage>
</organism>
<accession>A0ABD6EN19</accession>
<dbReference type="InterPro" id="IPR009263">
    <property type="entry name" value="SERTA_dom"/>
</dbReference>
<dbReference type="PROSITE" id="PS51053">
    <property type="entry name" value="SERTA"/>
    <property type="match status" value="1"/>
</dbReference>
<feature type="region of interest" description="Disordered" evidence="1">
    <location>
        <begin position="63"/>
        <end position="89"/>
    </location>
</feature>
<gene>
    <name evidence="3" type="ORF">AB6A40_004671</name>
</gene>
<sequence length="312" mass="34476">MVLVCSPLASTCLSFTNCVESSTPDKAGVTIGFSSVAHLSPFYTDDQISPLRSSPVQFRLDEFGEESDSEDDEYSESASVSSDSAFSYDSSSLCSVTSEMEYLNERRREMLQLSISKIQTMNSSNVSASLRKSLLIFNTMKSLQRELNESGDDVYGSLIEGSAVSNDQDMADDLEEEFGRDGHVEQCDVQRDGIMHENDNGYCWLWTQGLPCQSPNNAFEDLAGFTNSFASKKRMGIGCTSSQCWTPQPPSSDSSTFLSKYVDDYLGMWGDWEDEDYNPLGNCNLTQSELLHMFGPALRRVSNGSVLLSPQA</sequence>
<name>A0ABD6EN19_9BILA</name>
<dbReference type="EMBL" id="JBGFUD010002754">
    <property type="protein sequence ID" value="MFH4977962.1"/>
    <property type="molecule type" value="Genomic_DNA"/>
</dbReference>
<protein>
    <recommendedName>
        <fullName evidence="2">SERTA domain-containing protein</fullName>
    </recommendedName>
</protein>
<evidence type="ECO:0000259" key="2">
    <source>
        <dbReference type="PROSITE" id="PS51053"/>
    </source>
</evidence>
<dbReference type="Proteomes" id="UP001608902">
    <property type="component" value="Unassembled WGS sequence"/>
</dbReference>
<feature type="compositionally biased region" description="Acidic residues" evidence="1">
    <location>
        <begin position="63"/>
        <end position="75"/>
    </location>
</feature>
<feature type="compositionally biased region" description="Low complexity" evidence="1">
    <location>
        <begin position="76"/>
        <end position="89"/>
    </location>
</feature>
<feature type="domain" description="SERTA" evidence="2">
    <location>
        <begin position="103"/>
        <end position="151"/>
    </location>
</feature>
<evidence type="ECO:0000313" key="3">
    <source>
        <dbReference type="EMBL" id="MFH4977962.1"/>
    </source>
</evidence>
<evidence type="ECO:0000313" key="4">
    <source>
        <dbReference type="Proteomes" id="UP001608902"/>
    </source>
</evidence>
<evidence type="ECO:0000256" key="1">
    <source>
        <dbReference type="SAM" id="MobiDB-lite"/>
    </source>
</evidence>
<keyword evidence="4" id="KW-1185">Reference proteome</keyword>
<reference evidence="3 4" key="1">
    <citation type="submission" date="2024-08" db="EMBL/GenBank/DDBJ databases">
        <title>Gnathostoma spinigerum genome.</title>
        <authorList>
            <person name="Gonzalez-Bertolin B."/>
            <person name="Monzon S."/>
            <person name="Zaballos A."/>
            <person name="Jimenez P."/>
            <person name="Dekumyoy P."/>
            <person name="Varona S."/>
            <person name="Cuesta I."/>
            <person name="Sumanam S."/>
            <person name="Adisakwattana P."/>
            <person name="Gasser R.B."/>
            <person name="Hernandez-Gonzalez A."/>
            <person name="Young N.D."/>
            <person name="Perteguer M.J."/>
        </authorList>
    </citation>
    <scope>NUCLEOTIDE SEQUENCE [LARGE SCALE GENOMIC DNA]</scope>
    <source>
        <strain evidence="3">AL3</strain>
        <tissue evidence="3">Liver</tissue>
    </source>
</reference>
<dbReference type="AlphaFoldDB" id="A0ABD6EN19"/>